<keyword evidence="3" id="KW-1185">Reference proteome</keyword>
<dbReference type="Proteomes" id="UP000467841">
    <property type="component" value="Unassembled WGS sequence"/>
</dbReference>
<accession>A0A6D2KXD8</accession>
<feature type="region of interest" description="Disordered" evidence="1">
    <location>
        <begin position="145"/>
        <end position="177"/>
    </location>
</feature>
<proteinExistence type="predicted"/>
<reference evidence="2" key="1">
    <citation type="submission" date="2020-01" db="EMBL/GenBank/DDBJ databases">
        <authorList>
            <person name="Mishra B."/>
        </authorList>
    </citation>
    <scope>NUCLEOTIDE SEQUENCE [LARGE SCALE GENOMIC DNA]</scope>
</reference>
<comment type="caution">
    <text evidence="2">The sequence shown here is derived from an EMBL/GenBank/DDBJ whole genome shotgun (WGS) entry which is preliminary data.</text>
</comment>
<evidence type="ECO:0000256" key="1">
    <source>
        <dbReference type="SAM" id="MobiDB-lite"/>
    </source>
</evidence>
<evidence type="ECO:0000313" key="3">
    <source>
        <dbReference type="Proteomes" id="UP000467841"/>
    </source>
</evidence>
<name>A0A6D2KXD8_9BRAS</name>
<protein>
    <submittedName>
        <fullName evidence="2">Uncharacterized protein</fullName>
    </submittedName>
</protein>
<organism evidence="2 3">
    <name type="scientific">Microthlaspi erraticum</name>
    <dbReference type="NCBI Taxonomy" id="1685480"/>
    <lineage>
        <taxon>Eukaryota</taxon>
        <taxon>Viridiplantae</taxon>
        <taxon>Streptophyta</taxon>
        <taxon>Embryophyta</taxon>
        <taxon>Tracheophyta</taxon>
        <taxon>Spermatophyta</taxon>
        <taxon>Magnoliopsida</taxon>
        <taxon>eudicotyledons</taxon>
        <taxon>Gunneridae</taxon>
        <taxon>Pentapetalae</taxon>
        <taxon>rosids</taxon>
        <taxon>malvids</taxon>
        <taxon>Brassicales</taxon>
        <taxon>Brassicaceae</taxon>
        <taxon>Coluteocarpeae</taxon>
        <taxon>Microthlaspi</taxon>
    </lineage>
</organism>
<sequence>MEPRNLTPAVMRRLRPLAGSYRYYPYTTKGMVSGKKEMKEEVVRLGVELSLRVAQAMFLLCDDTRKMLVFCARLFRDVTLRNAVLDKLLLVMHYVYFENIKPMKEKDDCGNFDDQDRVDRVLALIPTAWRDFGLPAAPPILPPLPSALPPSSPLPPSSTLPPVAPPTLPPTALPNSL</sequence>
<evidence type="ECO:0000313" key="2">
    <source>
        <dbReference type="EMBL" id="CAA7058998.1"/>
    </source>
</evidence>
<dbReference type="InterPro" id="IPR009568">
    <property type="entry name" value="DUF1184"/>
</dbReference>
<dbReference type="AlphaFoldDB" id="A0A6D2KXD8"/>
<gene>
    <name evidence="2" type="ORF">MERR_LOCUS46234</name>
</gene>
<dbReference type="EMBL" id="CACVBM020001751">
    <property type="protein sequence ID" value="CAA7058998.1"/>
    <property type="molecule type" value="Genomic_DNA"/>
</dbReference>
<dbReference type="Pfam" id="PF06683">
    <property type="entry name" value="DUF1184"/>
    <property type="match status" value="1"/>
</dbReference>